<protein>
    <submittedName>
        <fullName evidence="1">Uncharacterized protein</fullName>
    </submittedName>
</protein>
<organism>
    <name type="scientific">Pyricularia oryzae (strain P131)</name>
    <name type="common">Rice blast fungus</name>
    <name type="synonym">Magnaporthe oryzae</name>
    <dbReference type="NCBI Taxonomy" id="1143193"/>
    <lineage>
        <taxon>Eukaryota</taxon>
        <taxon>Fungi</taxon>
        <taxon>Dikarya</taxon>
        <taxon>Ascomycota</taxon>
        <taxon>Pezizomycotina</taxon>
        <taxon>Sordariomycetes</taxon>
        <taxon>Sordariomycetidae</taxon>
        <taxon>Magnaporthales</taxon>
        <taxon>Pyriculariaceae</taxon>
        <taxon>Pyricularia</taxon>
    </lineage>
</organism>
<dbReference type="AlphaFoldDB" id="L7J030"/>
<evidence type="ECO:0000313" key="1">
    <source>
        <dbReference type="EMBL" id="ELQ61537.1"/>
    </source>
</evidence>
<dbReference type="EMBL" id="JH795217">
    <property type="protein sequence ID" value="ELQ61537.1"/>
    <property type="molecule type" value="Genomic_DNA"/>
</dbReference>
<accession>L7J030</accession>
<sequence length="171" mass="18580">MSRPESDPISLSSYLSKGLTGHQVECGRGVWGAQRLSRGAPLHRTSCYVRGSRGDSETAQCPTCAELDSEGGRSSMHTRQKSTEHVASDVVNEHEPRALGSIANPAHGGFNNPDGAHVFGERKPVPTFEEIMATKSIQTHVQKSLLDYGNMRKPVLYIDGVLSKQQPLVVK</sequence>
<reference evidence="1" key="1">
    <citation type="journal article" date="2012" name="PLoS Genet.">
        <title>Comparative analysis of the genomes of two field isolates of the rice blast fungus Magnaporthe oryzae.</title>
        <authorList>
            <person name="Xue M."/>
            <person name="Yang J."/>
            <person name="Li Z."/>
            <person name="Hu S."/>
            <person name="Yao N."/>
            <person name="Dean R.A."/>
            <person name="Zhao W."/>
            <person name="Shen M."/>
            <person name="Zhang H."/>
            <person name="Li C."/>
            <person name="Liu L."/>
            <person name="Cao L."/>
            <person name="Xu X."/>
            <person name="Xing Y."/>
            <person name="Hsiang T."/>
            <person name="Zhang Z."/>
            <person name="Xu J.R."/>
            <person name="Peng Y.L."/>
        </authorList>
    </citation>
    <scope>NUCLEOTIDE SEQUENCE [LARGE SCALE GENOMIC DNA]</scope>
    <source>
        <strain evidence="1">P131</strain>
    </source>
</reference>
<gene>
    <name evidence="1" type="ORF">OOW_P131scaffold01177g14</name>
</gene>
<name>L7J030_PYRO1</name>
<proteinExistence type="predicted"/>